<reference evidence="2 3" key="1">
    <citation type="submission" date="2015-09" db="EMBL/GenBank/DDBJ databases">
        <title>Atta colombica WGS genome.</title>
        <authorList>
            <person name="Nygaard S."/>
            <person name="Hu H."/>
            <person name="Boomsma J."/>
            <person name="Zhang G."/>
        </authorList>
    </citation>
    <scope>NUCLEOTIDE SEQUENCE [LARGE SCALE GENOMIC DNA]</scope>
    <source>
        <strain evidence="2">Treedump-2</strain>
        <tissue evidence="2">Whole body</tissue>
    </source>
</reference>
<proteinExistence type="predicted"/>
<dbReference type="AlphaFoldDB" id="A0A151I5A1"/>
<dbReference type="Proteomes" id="UP000078540">
    <property type="component" value="Unassembled WGS sequence"/>
</dbReference>
<sequence length="91" mass="10492">MKKYASASTAYKFLDIGIIVGFISHVQIVINNNGGNRMFISTYKTFIERLIQDLNVNFVKIYDMNNVKLTLNGTYLYMKPTTILFLSELEQ</sequence>
<keyword evidence="3" id="KW-1185">Reference proteome</keyword>
<gene>
    <name evidence="2" type="ORF">ALC53_04141</name>
</gene>
<accession>A0A151I5A1</accession>
<protein>
    <submittedName>
        <fullName evidence="2">Uncharacterized protein</fullName>
    </submittedName>
</protein>
<keyword evidence="1" id="KW-0472">Membrane</keyword>
<keyword evidence="1" id="KW-0812">Transmembrane</keyword>
<evidence type="ECO:0000313" key="3">
    <source>
        <dbReference type="Proteomes" id="UP000078540"/>
    </source>
</evidence>
<feature type="transmembrane region" description="Helical" evidence="1">
    <location>
        <begin position="12"/>
        <end position="30"/>
    </location>
</feature>
<evidence type="ECO:0000256" key="1">
    <source>
        <dbReference type="SAM" id="Phobius"/>
    </source>
</evidence>
<dbReference type="EMBL" id="KQ976442">
    <property type="protein sequence ID" value="KYM86341.1"/>
    <property type="molecule type" value="Genomic_DNA"/>
</dbReference>
<keyword evidence="1" id="KW-1133">Transmembrane helix</keyword>
<organism evidence="2 3">
    <name type="scientific">Atta colombica</name>
    <dbReference type="NCBI Taxonomy" id="520822"/>
    <lineage>
        <taxon>Eukaryota</taxon>
        <taxon>Metazoa</taxon>
        <taxon>Ecdysozoa</taxon>
        <taxon>Arthropoda</taxon>
        <taxon>Hexapoda</taxon>
        <taxon>Insecta</taxon>
        <taxon>Pterygota</taxon>
        <taxon>Neoptera</taxon>
        <taxon>Endopterygota</taxon>
        <taxon>Hymenoptera</taxon>
        <taxon>Apocrita</taxon>
        <taxon>Aculeata</taxon>
        <taxon>Formicoidea</taxon>
        <taxon>Formicidae</taxon>
        <taxon>Myrmicinae</taxon>
        <taxon>Atta</taxon>
    </lineage>
</organism>
<evidence type="ECO:0000313" key="2">
    <source>
        <dbReference type="EMBL" id="KYM86341.1"/>
    </source>
</evidence>
<name>A0A151I5A1_9HYME</name>